<comment type="cofactor">
    <cofactor evidence="4">
        <name>Mg(2+)</name>
        <dbReference type="ChEBI" id="CHEBI:18420"/>
    </cofactor>
</comment>
<dbReference type="GO" id="GO:0008934">
    <property type="term" value="F:inositol monophosphate 1-phosphatase activity"/>
    <property type="evidence" value="ECO:0007669"/>
    <property type="project" value="TreeGrafter"/>
</dbReference>
<name>A0A1Y0VPX4_PEDPE</name>
<dbReference type="PRINTS" id="PR00377">
    <property type="entry name" value="IMPHPHTASES"/>
</dbReference>
<evidence type="ECO:0000256" key="4">
    <source>
        <dbReference type="PIRSR" id="PIRSR600760-2"/>
    </source>
</evidence>
<gene>
    <name evidence="5" type="primary">impA</name>
    <name evidence="5" type="ORF">S100892_00950</name>
</gene>
<evidence type="ECO:0000256" key="3">
    <source>
        <dbReference type="ARBA" id="ARBA00022842"/>
    </source>
</evidence>
<feature type="binding site" evidence="4">
    <location>
        <position position="93"/>
    </location>
    <ligand>
        <name>Mg(2+)</name>
        <dbReference type="ChEBI" id="CHEBI:18420"/>
        <label>2</label>
    </ligand>
</feature>
<sequence>MKNIDKDFLLQLDAKMVEFLVKDRQFIFEKMGKHLEVDEKQNRRDLVTEVDRGNQAHIIEALSQLLPDAKILAEESENDLTDAKGLMWVIDPIDGTMNFVKQREDFAVMIALYEDGKPLLGYIYDVMRDVLLHGGPGIGVVYKNQDVINPPANLALEESLIGLSGPMLVNNAYHFQDVEKRTLGARVIGSAGIEFIRVLLGKQIGYVSSLKPWDFAAGNALAAVFGLKVGYVDGEAINVLKSGVVLVATKKAYSAIMSIVK</sequence>
<dbReference type="Gene3D" id="3.40.190.80">
    <property type="match status" value="1"/>
</dbReference>
<protein>
    <submittedName>
        <fullName evidence="5">Inositol-phosphate phosphatase</fullName>
        <ecNumber evidence="5">3.1.3.25</ecNumber>
    </submittedName>
</protein>
<dbReference type="PROSITE" id="PS00629">
    <property type="entry name" value="IMP_1"/>
    <property type="match status" value="1"/>
</dbReference>
<dbReference type="PANTHER" id="PTHR20854">
    <property type="entry name" value="INOSITOL MONOPHOSPHATASE"/>
    <property type="match status" value="1"/>
</dbReference>
<reference evidence="5 6" key="1">
    <citation type="submission" date="2017-05" db="EMBL/GenBank/DDBJ databases">
        <title>Genome sequence of Pediococcus pentosaceus strain SRCM100892.</title>
        <authorList>
            <person name="Cho S.H."/>
        </authorList>
    </citation>
    <scope>NUCLEOTIDE SEQUENCE [LARGE SCALE GENOMIC DNA]</scope>
    <source>
        <strain evidence="5 6">SRCM100892</strain>
    </source>
</reference>
<dbReference type="Gene3D" id="3.30.540.10">
    <property type="entry name" value="Fructose-1,6-Bisphosphatase, subunit A, domain 1"/>
    <property type="match status" value="1"/>
</dbReference>
<dbReference type="Pfam" id="PF00459">
    <property type="entry name" value="Inositol_P"/>
    <property type="match status" value="1"/>
</dbReference>
<organism evidence="5 6">
    <name type="scientific">Pediococcus pentosaceus</name>
    <dbReference type="NCBI Taxonomy" id="1255"/>
    <lineage>
        <taxon>Bacteria</taxon>
        <taxon>Bacillati</taxon>
        <taxon>Bacillota</taxon>
        <taxon>Bacilli</taxon>
        <taxon>Lactobacillales</taxon>
        <taxon>Lactobacillaceae</taxon>
        <taxon>Pediococcus</taxon>
    </lineage>
</organism>
<feature type="binding site" evidence="4">
    <location>
        <position position="91"/>
    </location>
    <ligand>
        <name>Mg(2+)</name>
        <dbReference type="ChEBI" id="CHEBI:18420"/>
        <label>1</label>
        <note>catalytic</note>
    </ligand>
</feature>
<feature type="binding site" evidence="4">
    <location>
        <position position="74"/>
    </location>
    <ligand>
        <name>Mg(2+)</name>
        <dbReference type="ChEBI" id="CHEBI:18420"/>
        <label>1</label>
        <note>catalytic</note>
    </ligand>
</feature>
<dbReference type="AlphaFoldDB" id="A0A1Y0VPX4"/>
<evidence type="ECO:0000313" key="6">
    <source>
        <dbReference type="Proteomes" id="UP000196118"/>
    </source>
</evidence>
<dbReference type="EMBL" id="CP021474">
    <property type="protein sequence ID" value="ARW19524.1"/>
    <property type="molecule type" value="Genomic_DNA"/>
</dbReference>
<feature type="binding site" evidence="4">
    <location>
        <position position="94"/>
    </location>
    <ligand>
        <name>Mg(2+)</name>
        <dbReference type="ChEBI" id="CHEBI:18420"/>
        <label>1</label>
        <note>catalytic</note>
    </ligand>
</feature>
<keyword evidence="2 5" id="KW-0378">Hydrolase</keyword>
<dbReference type="GO" id="GO:0046872">
    <property type="term" value="F:metal ion binding"/>
    <property type="evidence" value="ECO:0007669"/>
    <property type="project" value="UniProtKB-KW"/>
</dbReference>
<dbReference type="GO" id="GO:0006020">
    <property type="term" value="P:inositol metabolic process"/>
    <property type="evidence" value="ECO:0007669"/>
    <property type="project" value="TreeGrafter"/>
</dbReference>
<evidence type="ECO:0000256" key="2">
    <source>
        <dbReference type="ARBA" id="ARBA00022801"/>
    </source>
</evidence>
<dbReference type="SUPFAM" id="SSF56655">
    <property type="entry name" value="Carbohydrate phosphatase"/>
    <property type="match status" value="1"/>
</dbReference>
<evidence type="ECO:0000313" key="5">
    <source>
        <dbReference type="EMBL" id="ARW19524.1"/>
    </source>
</evidence>
<dbReference type="CDD" id="cd01637">
    <property type="entry name" value="IMPase_like"/>
    <property type="match status" value="1"/>
</dbReference>
<dbReference type="InterPro" id="IPR000760">
    <property type="entry name" value="Inositol_monophosphatase-like"/>
</dbReference>
<dbReference type="GO" id="GO:0007165">
    <property type="term" value="P:signal transduction"/>
    <property type="evidence" value="ECO:0007669"/>
    <property type="project" value="TreeGrafter"/>
</dbReference>
<dbReference type="PANTHER" id="PTHR20854:SF4">
    <property type="entry name" value="INOSITOL-1-MONOPHOSPHATASE-RELATED"/>
    <property type="match status" value="1"/>
</dbReference>
<dbReference type="InterPro" id="IPR020583">
    <property type="entry name" value="Inositol_monoP_metal-BS"/>
</dbReference>
<proteinExistence type="predicted"/>
<dbReference type="Proteomes" id="UP000196118">
    <property type="component" value="Chromosome"/>
</dbReference>
<accession>A0A1Y0VPX4</accession>
<keyword evidence="1 4" id="KW-0479">Metal-binding</keyword>
<dbReference type="EC" id="3.1.3.25" evidence="5"/>
<keyword evidence="3 4" id="KW-0460">Magnesium</keyword>
<feature type="binding site" evidence="4">
    <location>
        <position position="214"/>
    </location>
    <ligand>
        <name>Mg(2+)</name>
        <dbReference type="ChEBI" id="CHEBI:18420"/>
        <label>1</label>
        <note>catalytic</note>
    </ligand>
</feature>
<evidence type="ECO:0000256" key="1">
    <source>
        <dbReference type="ARBA" id="ARBA00022723"/>
    </source>
</evidence>